<evidence type="ECO:0000256" key="2">
    <source>
        <dbReference type="ARBA" id="ARBA00022729"/>
    </source>
</evidence>
<dbReference type="Proteomes" id="UP000186940">
    <property type="component" value="Unassembled WGS sequence"/>
</dbReference>
<dbReference type="PANTHER" id="PTHR30570:SF1">
    <property type="entry name" value="PHOSPHATE-BINDING PROTEIN PSTS"/>
    <property type="match status" value="1"/>
</dbReference>
<proteinExistence type="predicted"/>
<accession>A0A1F2PDG9</accession>
<evidence type="ECO:0000256" key="1">
    <source>
        <dbReference type="ARBA" id="ARBA00022448"/>
    </source>
</evidence>
<evidence type="ECO:0000259" key="3">
    <source>
        <dbReference type="Pfam" id="PF12849"/>
    </source>
</evidence>
<evidence type="ECO:0000313" key="5">
    <source>
        <dbReference type="Proteomes" id="UP000186940"/>
    </source>
</evidence>
<dbReference type="PATRIC" id="fig|1838285.3.peg.412"/>
<name>A0A1F2PDG9_9EURY</name>
<reference evidence="4" key="1">
    <citation type="submission" date="2016-05" db="EMBL/GenBank/DDBJ databases">
        <title>Microbial consortia oxidize butane by reversing methanogenesis.</title>
        <authorList>
            <person name="Laso-Perez R."/>
            <person name="Richter M."/>
            <person name="Wegener G."/>
            <person name="Musat F."/>
        </authorList>
    </citation>
    <scope>NUCLEOTIDE SEQUENCE [LARGE SCALE GENOMIC DNA]</scope>
    <source>
        <strain evidence="4">BOX2</strain>
    </source>
</reference>
<dbReference type="GO" id="GO:0042301">
    <property type="term" value="F:phosphate ion binding"/>
    <property type="evidence" value="ECO:0007669"/>
    <property type="project" value="InterPro"/>
</dbReference>
<protein>
    <submittedName>
        <fullName evidence="4">Phosphate binding protein</fullName>
    </submittedName>
</protein>
<dbReference type="AlphaFoldDB" id="A0A1F2PDG9"/>
<dbReference type="SUPFAM" id="SSF53850">
    <property type="entry name" value="Periplasmic binding protein-like II"/>
    <property type="match status" value="1"/>
</dbReference>
<gene>
    <name evidence="4" type="ORF">SCAL_000407</name>
</gene>
<dbReference type="InterPro" id="IPR011862">
    <property type="entry name" value="Phos-bd"/>
</dbReference>
<comment type="caution">
    <text evidence="4">The sequence shown here is derived from an EMBL/GenBank/DDBJ whole genome shotgun (WGS) entry which is preliminary data.</text>
</comment>
<keyword evidence="5" id="KW-1185">Reference proteome</keyword>
<dbReference type="CDD" id="cd13566">
    <property type="entry name" value="PBP2_phosphate"/>
    <property type="match status" value="1"/>
</dbReference>
<sequence>MRLIYLKNQVIAGLALIIVIISSGCIGNDSVHPANTLVIKGSDTLVQLVSDMAEVYMNEHPYADISVTGGGSGTGIAALINGEVDIADSSRRIKDSELKKASARGIEIREFIIARDGLCIIVHPSNPVEKLTLEEVGAIYRGEITNWKEVGGDDRDITLYGRQSTSGTYEFMREYILKADYSPDMLNMEGNKAIVDGIKTDKNGIGYIGIGYLVDGVKPLDLAVNDSSEYVSPLEESAVEEGVYPLSRPLYQYTNGLPEVDSIAYSFLKFELSDEGLEIIRNAGYYPPNPEDRMNNDEKFRLIED</sequence>
<dbReference type="InterPro" id="IPR050811">
    <property type="entry name" value="Phosphate_ABC_transporter"/>
</dbReference>
<dbReference type="InterPro" id="IPR024370">
    <property type="entry name" value="PBP_domain"/>
</dbReference>
<feature type="domain" description="PBP" evidence="3">
    <location>
        <begin position="35"/>
        <end position="275"/>
    </location>
</feature>
<keyword evidence="2" id="KW-0732">Signal</keyword>
<keyword evidence="1" id="KW-0813">Transport</keyword>
<dbReference type="Pfam" id="PF12849">
    <property type="entry name" value="PBP_like_2"/>
    <property type="match status" value="1"/>
</dbReference>
<evidence type="ECO:0000313" key="4">
    <source>
        <dbReference type="EMBL" id="OFV68731.1"/>
    </source>
</evidence>
<dbReference type="EMBL" id="LYOS01000001">
    <property type="protein sequence ID" value="OFV68731.1"/>
    <property type="molecule type" value="Genomic_DNA"/>
</dbReference>
<dbReference type="PROSITE" id="PS51257">
    <property type="entry name" value="PROKAR_LIPOPROTEIN"/>
    <property type="match status" value="1"/>
</dbReference>
<dbReference type="NCBIfam" id="TIGR02136">
    <property type="entry name" value="ptsS_2"/>
    <property type="match status" value="1"/>
</dbReference>
<organism evidence="4 5">
    <name type="scientific">Candidatus Syntropharchaeum caldarium</name>
    <dbReference type="NCBI Taxonomy" id="1838285"/>
    <lineage>
        <taxon>Archaea</taxon>
        <taxon>Methanobacteriati</taxon>
        <taxon>Methanobacteriota</taxon>
        <taxon>Stenosarchaea group</taxon>
        <taxon>Methanomicrobia</taxon>
        <taxon>Methanosarcinales</taxon>
        <taxon>ANME-2 cluster</taxon>
        <taxon>Candidatus Syntropharchaeum</taxon>
    </lineage>
</organism>
<dbReference type="PANTHER" id="PTHR30570">
    <property type="entry name" value="PERIPLASMIC PHOSPHATE BINDING COMPONENT OF PHOSPHATE ABC TRANSPORTER"/>
    <property type="match status" value="1"/>
</dbReference>
<dbReference type="STRING" id="1838285.SCAL_000407"/>
<dbReference type="Gene3D" id="3.40.190.10">
    <property type="entry name" value="Periplasmic binding protein-like II"/>
    <property type="match status" value="2"/>
</dbReference>